<protein>
    <submittedName>
        <fullName evidence="2">Uncharacterized protein</fullName>
    </submittedName>
</protein>
<reference evidence="3" key="1">
    <citation type="submission" date="2017-03" db="EMBL/GenBank/DDBJ databases">
        <title>Phytopthora megakarya and P. palmivora, two closely related causual agents of cacao black pod achieved similar genome size and gene model numbers by different mechanisms.</title>
        <authorList>
            <person name="Ali S."/>
            <person name="Shao J."/>
            <person name="Larry D.J."/>
            <person name="Kronmiller B."/>
            <person name="Shen D."/>
            <person name="Strem M.D."/>
            <person name="Melnick R.L."/>
            <person name="Guiltinan M.J."/>
            <person name="Tyler B.M."/>
            <person name="Meinhardt L.W."/>
            <person name="Bailey B.A."/>
        </authorList>
    </citation>
    <scope>NUCLEOTIDE SEQUENCE [LARGE SCALE GENOMIC DNA]</scope>
    <source>
        <strain evidence="3">zdho120</strain>
    </source>
</reference>
<evidence type="ECO:0000313" key="2">
    <source>
        <dbReference type="EMBL" id="OWY95136.1"/>
    </source>
</evidence>
<feature type="region of interest" description="Disordered" evidence="1">
    <location>
        <begin position="79"/>
        <end position="98"/>
    </location>
</feature>
<dbReference type="Proteomes" id="UP000198211">
    <property type="component" value="Unassembled WGS sequence"/>
</dbReference>
<evidence type="ECO:0000313" key="3">
    <source>
        <dbReference type="Proteomes" id="UP000198211"/>
    </source>
</evidence>
<feature type="compositionally biased region" description="Basic and acidic residues" evidence="1">
    <location>
        <begin position="256"/>
        <end position="276"/>
    </location>
</feature>
<feature type="region of interest" description="Disordered" evidence="1">
    <location>
        <begin position="141"/>
        <end position="185"/>
    </location>
</feature>
<sequence length="416" mass="45714">MTYRSGKSRYSATSGASQVALNAMRSTQDMLDRMELKQDTTQAQLNQRVDQAFQVIHMLAPRPEVIKSVTVPKVEAPTASVQMPTGPARHPRAEGRGNPVRRALVVTRGGGRKGERCLNEQWESTKSAQMQRLQEDIASLKEARNQDQKDNRRSKNVRGTSSSNTRVTSTEVRGDRSTVYPRSSDAIKDDAVHSQDTSRDIAFAAQLQLTLPSVTKTKYEKGDVQITGGQGSRIAKTSGSRAKSRQTEAKSTGAARSEDKEPPKKELRNKTSRQDEDPSGTSSSSESSEEDDSPNSDSSSDGMPLYTTMVTNAKVWEHAHSQDIHQRIGRLRREAVHDGAPPMKFMNLAIQAGWSDQMKIYEFKTKMSPAARKMDGSARETFAHELVTTGSGIQARVLQVPGVGFGEVLHDEAVQG</sequence>
<organism evidence="2 3">
    <name type="scientific">Phytophthora megakarya</name>
    <dbReference type="NCBI Taxonomy" id="4795"/>
    <lineage>
        <taxon>Eukaryota</taxon>
        <taxon>Sar</taxon>
        <taxon>Stramenopiles</taxon>
        <taxon>Oomycota</taxon>
        <taxon>Peronosporomycetes</taxon>
        <taxon>Peronosporales</taxon>
        <taxon>Peronosporaceae</taxon>
        <taxon>Phytophthora</taxon>
    </lineage>
</organism>
<accession>A0A225URE4</accession>
<keyword evidence="3" id="KW-1185">Reference proteome</keyword>
<dbReference type="AlphaFoldDB" id="A0A225URE4"/>
<feature type="compositionally biased region" description="Basic and acidic residues" evidence="1">
    <location>
        <begin position="141"/>
        <end position="153"/>
    </location>
</feature>
<feature type="compositionally biased region" description="Polar residues" evidence="1">
    <location>
        <begin position="157"/>
        <end position="171"/>
    </location>
</feature>
<gene>
    <name evidence="2" type="ORF">PHMEG_00034939</name>
</gene>
<proteinExistence type="predicted"/>
<evidence type="ECO:0000256" key="1">
    <source>
        <dbReference type="SAM" id="MobiDB-lite"/>
    </source>
</evidence>
<dbReference type="EMBL" id="NBNE01013367">
    <property type="protein sequence ID" value="OWY95136.1"/>
    <property type="molecule type" value="Genomic_DNA"/>
</dbReference>
<name>A0A225URE4_9STRA</name>
<comment type="caution">
    <text evidence="2">The sequence shown here is derived from an EMBL/GenBank/DDBJ whole genome shotgun (WGS) entry which is preliminary data.</text>
</comment>
<feature type="region of interest" description="Disordered" evidence="1">
    <location>
        <begin position="229"/>
        <end position="305"/>
    </location>
</feature>